<dbReference type="OrthoDB" id="442920at2759"/>
<sequence>MAGESTTHEFNRKIRRPKMLKAFLSKKHALYESVDLGTADHVVLHFKEPVAAEDAQKLMASYSEPNLRLQVLNDKKNKNGDNITTAGGLTKSDLVKVAIKSNDPSAKPRFRIVSKTMSDTARKCEPLQLKLWRNAVMEARKSLGVVGFVAIRKETPLYAKIRELYDQDLLKHADELEADRLKNKEMRQKLSSDKLASGVTRTRVSKTGAKAAKRKRTVKKATKKRA</sequence>
<gene>
    <name evidence="2" type="ORF">JKP88DRAFT_277307</name>
</gene>
<dbReference type="AlphaFoldDB" id="A0A835Z6B2"/>
<evidence type="ECO:0000256" key="1">
    <source>
        <dbReference type="SAM" id="MobiDB-lite"/>
    </source>
</evidence>
<name>A0A835Z6B2_9STRA</name>
<reference evidence="2" key="1">
    <citation type="submission" date="2021-02" db="EMBL/GenBank/DDBJ databases">
        <title>First Annotated Genome of the Yellow-green Alga Tribonema minus.</title>
        <authorList>
            <person name="Mahan K.M."/>
        </authorList>
    </citation>
    <scope>NUCLEOTIDE SEQUENCE</scope>
    <source>
        <strain evidence="2">UTEX B ZZ1240</strain>
    </source>
</reference>
<feature type="region of interest" description="Disordered" evidence="1">
    <location>
        <begin position="186"/>
        <end position="226"/>
    </location>
</feature>
<organism evidence="2 3">
    <name type="scientific">Tribonema minus</name>
    <dbReference type="NCBI Taxonomy" id="303371"/>
    <lineage>
        <taxon>Eukaryota</taxon>
        <taxon>Sar</taxon>
        <taxon>Stramenopiles</taxon>
        <taxon>Ochrophyta</taxon>
        <taxon>PX clade</taxon>
        <taxon>Xanthophyceae</taxon>
        <taxon>Tribonematales</taxon>
        <taxon>Tribonemataceae</taxon>
        <taxon>Tribonema</taxon>
    </lineage>
</organism>
<dbReference type="GO" id="GO:0051276">
    <property type="term" value="P:chromosome organization"/>
    <property type="evidence" value="ECO:0007669"/>
    <property type="project" value="InterPro"/>
</dbReference>
<keyword evidence="3" id="KW-1185">Reference proteome</keyword>
<accession>A0A835Z6B2</accession>
<comment type="caution">
    <text evidence="2">The sequence shown here is derived from an EMBL/GenBank/DDBJ whole genome shotgun (WGS) entry which is preliminary data.</text>
</comment>
<dbReference type="InterPro" id="IPR043928">
    <property type="entry name" value="DNVP"/>
</dbReference>
<dbReference type="Proteomes" id="UP000664859">
    <property type="component" value="Unassembled WGS sequence"/>
</dbReference>
<dbReference type="Pfam" id="PF19060">
    <property type="entry name" value="DVNP"/>
    <property type="match status" value="1"/>
</dbReference>
<dbReference type="GO" id="GO:0003677">
    <property type="term" value="F:DNA binding"/>
    <property type="evidence" value="ECO:0007669"/>
    <property type="project" value="InterPro"/>
</dbReference>
<feature type="compositionally biased region" description="Basic residues" evidence="1">
    <location>
        <begin position="211"/>
        <end position="226"/>
    </location>
</feature>
<evidence type="ECO:0000313" key="3">
    <source>
        <dbReference type="Proteomes" id="UP000664859"/>
    </source>
</evidence>
<dbReference type="EMBL" id="JAFCMP010000179">
    <property type="protein sequence ID" value="KAG5184069.1"/>
    <property type="molecule type" value="Genomic_DNA"/>
</dbReference>
<proteinExistence type="predicted"/>
<protein>
    <submittedName>
        <fullName evidence="2">Uncharacterized protein</fullName>
    </submittedName>
</protein>
<evidence type="ECO:0000313" key="2">
    <source>
        <dbReference type="EMBL" id="KAG5184069.1"/>
    </source>
</evidence>